<evidence type="ECO:0000256" key="1">
    <source>
        <dbReference type="SAM" id="MobiDB-lite"/>
    </source>
</evidence>
<dbReference type="KEGG" id="clup:CLUP02_09561"/>
<proteinExistence type="predicted"/>
<feature type="compositionally biased region" description="Basic and acidic residues" evidence="1">
    <location>
        <begin position="20"/>
        <end position="42"/>
    </location>
</feature>
<gene>
    <name evidence="2" type="ORF">CLUP02_09561</name>
</gene>
<sequence length="410" mass="45735">MAGNHTRHLGSEEGIGYRESPAEVGRKEDAIQRDSEKERGKQRDYQVISRDFVCDDVSHLFWVPKHRPPSFCDKTAAAPRHGGAGAACTVLSFQVSAGHVPDTEISREMTSCSLTTVHSHLSSHKSYHHHDHLFIMFGYIAYSIQVKIDMAGATARAAPRFAPVENCRVRFSPWFQTLQNGPCTRHYQRLKMASCKVVWHQDIGGKGAIRMDLPTMKPTAEPKVRIIQSVTYRDDNFTVVKSINSNVTASRGCLSTSRVKRSYIIEYSCSPNAIIGRLTPELPRPLRTSLQPQREYCGGTRLALPSTWALNSCMSMMHVASGAKSCVSVTVGLPAFEGVTDTHPWGADDPALRFFHVSNALRMAADLHVHSPGCRNHMINRCRRSLVYFDVQIEKSVTFDCMSPIRLCGF</sequence>
<evidence type="ECO:0000313" key="2">
    <source>
        <dbReference type="EMBL" id="UQC84065.1"/>
    </source>
</evidence>
<accession>A0A9Q8WIQ1</accession>
<organism evidence="2 3">
    <name type="scientific">Colletotrichum lupini</name>
    <dbReference type="NCBI Taxonomy" id="145971"/>
    <lineage>
        <taxon>Eukaryota</taxon>
        <taxon>Fungi</taxon>
        <taxon>Dikarya</taxon>
        <taxon>Ascomycota</taxon>
        <taxon>Pezizomycotina</taxon>
        <taxon>Sordariomycetes</taxon>
        <taxon>Hypocreomycetidae</taxon>
        <taxon>Glomerellales</taxon>
        <taxon>Glomerellaceae</taxon>
        <taxon>Colletotrichum</taxon>
        <taxon>Colletotrichum acutatum species complex</taxon>
    </lineage>
</organism>
<dbReference type="RefSeq" id="XP_049145683.1">
    <property type="nucleotide sequence ID" value="XM_049288539.1"/>
</dbReference>
<keyword evidence="3" id="KW-1185">Reference proteome</keyword>
<reference evidence="2" key="1">
    <citation type="journal article" date="2021" name="Mol. Plant Microbe Interact.">
        <title>Complete Genome Sequence of the Plant-Pathogenic Fungus Colletotrichum lupini.</title>
        <authorList>
            <person name="Baroncelli R."/>
            <person name="Pensec F."/>
            <person name="Da Lio D."/>
            <person name="Boufleur T."/>
            <person name="Vicente I."/>
            <person name="Sarrocco S."/>
            <person name="Picot A."/>
            <person name="Baraldi E."/>
            <person name="Sukno S."/>
            <person name="Thon M."/>
            <person name="Le Floch G."/>
        </authorList>
    </citation>
    <scope>NUCLEOTIDE SEQUENCE</scope>
    <source>
        <strain evidence="2">IMI 504893</strain>
    </source>
</reference>
<protein>
    <submittedName>
        <fullName evidence="2">Uncharacterized protein</fullName>
    </submittedName>
</protein>
<dbReference type="AlphaFoldDB" id="A0A9Q8WIQ1"/>
<evidence type="ECO:0000313" key="3">
    <source>
        <dbReference type="Proteomes" id="UP000830671"/>
    </source>
</evidence>
<dbReference type="Proteomes" id="UP000830671">
    <property type="component" value="Chromosome 5"/>
</dbReference>
<dbReference type="EMBL" id="CP019477">
    <property type="protein sequence ID" value="UQC84065.1"/>
    <property type="molecule type" value="Genomic_DNA"/>
</dbReference>
<name>A0A9Q8WIQ1_9PEZI</name>
<dbReference type="GeneID" id="73343549"/>
<feature type="region of interest" description="Disordered" evidence="1">
    <location>
        <begin position="1"/>
        <end position="42"/>
    </location>
</feature>